<dbReference type="OrthoDB" id="244097at2759"/>
<dbReference type="Proteomes" id="UP000011087">
    <property type="component" value="Unassembled WGS sequence"/>
</dbReference>
<evidence type="ECO:0000313" key="3">
    <source>
        <dbReference type="EnsemblProtists" id="EKX49693"/>
    </source>
</evidence>
<dbReference type="PaxDb" id="55529-EKX49693"/>
<evidence type="ECO:0000313" key="2">
    <source>
        <dbReference type="EMBL" id="EKX49693.1"/>
    </source>
</evidence>
<dbReference type="EnsemblProtists" id="EKX49693">
    <property type="protein sequence ID" value="EKX49693"/>
    <property type="gene ID" value="GUITHDRAFT_104656"/>
</dbReference>
<dbReference type="SUPFAM" id="SSF69786">
    <property type="entry name" value="YggU-like"/>
    <property type="match status" value="1"/>
</dbReference>
<dbReference type="PANTHER" id="PTHR13420:SF7">
    <property type="entry name" value="UPF0235 PROTEIN C15ORF40"/>
    <property type="match status" value="1"/>
</dbReference>
<reference evidence="4" key="2">
    <citation type="submission" date="2012-11" db="EMBL/GenBank/DDBJ databases">
        <authorList>
            <person name="Kuo A."/>
            <person name="Curtis B.A."/>
            <person name="Tanifuji G."/>
            <person name="Burki F."/>
            <person name="Gruber A."/>
            <person name="Irimia M."/>
            <person name="Maruyama S."/>
            <person name="Arias M.C."/>
            <person name="Ball S.G."/>
            <person name="Gile G.H."/>
            <person name="Hirakawa Y."/>
            <person name="Hopkins J.F."/>
            <person name="Rensing S.A."/>
            <person name="Schmutz J."/>
            <person name="Symeonidi A."/>
            <person name="Elias M."/>
            <person name="Eveleigh R.J."/>
            <person name="Herman E.K."/>
            <person name="Klute M.J."/>
            <person name="Nakayama T."/>
            <person name="Obornik M."/>
            <person name="Reyes-Prieto A."/>
            <person name="Armbrust E.V."/>
            <person name="Aves S.J."/>
            <person name="Beiko R.G."/>
            <person name="Coutinho P."/>
            <person name="Dacks J.B."/>
            <person name="Durnford D.G."/>
            <person name="Fast N.M."/>
            <person name="Green B.R."/>
            <person name="Grisdale C."/>
            <person name="Hempe F."/>
            <person name="Henrissat B."/>
            <person name="Hoppner M.P."/>
            <person name="Ishida K.-I."/>
            <person name="Kim E."/>
            <person name="Koreny L."/>
            <person name="Kroth P.G."/>
            <person name="Liu Y."/>
            <person name="Malik S.-B."/>
            <person name="Maier U.G."/>
            <person name="McRose D."/>
            <person name="Mock T."/>
            <person name="Neilson J.A."/>
            <person name="Onodera N.T."/>
            <person name="Poole A.M."/>
            <person name="Pritham E.J."/>
            <person name="Richards T.A."/>
            <person name="Rocap G."/>
            <person name="Roy S.W."/>
            <person name="Sarai C."/>
            <person name="Schaack S."/>
            <person name="Shirato S."/>
            <person name="Slamovits C.H."/>
            <person name="Spencer D.F."/>
            <person name="Suzuki S."/>
            <person name="Worden A.Z."/>
            <person name="Zauner S."/>
            <person name="Barry K."/>
            <person name="Bell C."/>
            <person name="Bharti A.K."/>
            <person name="Crow J.A."/>
            <person name="Grimwood J."/>
            <person name="Kramer R."/>
            <person name="Lindquist E."/>
            <person name="Lucas S."/>
            <person name="Salamov A."/>
            <person name="McFadden G.I."/>
            <person name="Lane C.E."/>
            <person name="Keeling P.J."/>
            <person name="Gray M.W."/>
            <person name="Grigoriev I.V."/>
            <person name="Archibald J.M."/>
        </authorList>
    </citation>
    <scope>NUCLEOTIDE SEQUENCE</scope>
    <source>
        <strain evidence="4">CCMP2712</strain>
    </source>
</reference>
<dbReference type="SMART" id="SM01152">
    <property type="entry name" value="DUF167"/>
    <property type="match status" value="1"/>
</dbReference>
<reference evidence="2 4" key="1">
    <citation type="journal article" date="2012" name="Nature">
        <title>Algal genomes reveal evolutionary mosaicism and the fate of nucleomorphs.</title>
        <authorList>
            <consortium name="DOE Joint Genome Institute"/>
            <person name="Curtis B.A."/>
            <person name="Tanifuji G."/>
            <person name="Burki F."/>
            <person name="Gruber A."/>
            <person name="Irimia M."/>
            <person name="Maruyama S."/>
            <person name="Arias M.C."/>
            <person name="Ball S.G."/>
            <person name="Gile G.H."/>
            <person name="Hirakawa Y."/>
            <person name="Hopkins J.F."/>
            <person name="Kuo A."/>
            <person name="Rensing S.A."/>
            <person name="Schmutz J."/>
            <person name="Symeonidi A."/>
            <person name="Elias M."/>
            <person name="Eveleigh R.J."/>
            <person name="Herman E.K."/>
            <person name="Klute M.J."/>
            <person name="Nakayama T."/>
            <person name="Obornik M."/>
            <person name="Reyes-Prieto A."/>
            <person name="Armbrust E.V."/>
            <person name="Aves S.J."/>
            <person name="Beiko R.G."/>
            <person name="Coutinho P."/>
            <person name="Dacks J.B."/>
            <person name="Durnford D.G."/>
            <person name="Fast N.M."/>
            <person name="Green B.R."/>
            <person name="Grisdale C.J."/>
            <person name="Hempel F."/>
            <person name="Henrissat B."/>
            <person name="Hoppner M.P."/>
            <person name="Ishida K."/>
            <person name="Kim E."/>
            <person name="Koreny L."/>
            <person name="Kroth P.G."/>
            <person name="Liu Y."/>
            <person name="Malik S.B."/>
            <person name="Maier U.G."/>
            <person name="McRose D."/>
            <person name="Mock T."/>
            <person name="Neilson J.A."/>
            <person name="Onodera N.T."/>
            <person name="Poole A.M."/>
            <person name="Pritham E.J."/>
            <person name="Richards T.A."/>
            <person name="Rocap G."/>
            <person name="Roy S.W."/>
            <person name="Sarai C."/>
            <person name="Schaack S."/>
            <person name="Shirato S."/>
            <person name="Slamovits C.H."/>
            <person name="Spencer D.F."/>
            <person name="Suzuki S."/>
            <person name="Worden A.Z."/>
            <person name="Zauner S."/>
            <person name="Barry K."/>
            <person name="Bell C."/>
            <person name="Bharti A.K."/>
            <person name="Crow J.A."/>
            <person name="Grimwood J."/>
            <person name="Kramer R."/>
            <person name="Lindquist E."/>
            <person name="Lucas S."/>
            <person name="Salamov A."/>
            <person name="McFadden G.I."/>
            <person name="Lane C.E."/>
            <person name="Keeling P.J."/>
            <person name="Gray M.W."/>
            <person name="Grigoriev I.V."/>
            <person name="Archibald J.M."/>
        </authorList>
    </citation>
    <scope>NUCLEOTIDE SEQUENCE</scope>
    <source>
        <strain evidence="2 4">CCMP2712</strain>
    </source>
</reference>
<dbReference type="EMBL" id="JH992981">
    <property type="protein sequence ID" value="EKX49693.1"/>
    <property type="molecule type" value="Genomic_DNA"/>
</dbReference>
<gene>
    <name evidence="2" type="ORF">GUITHDRAFT_104656</name>
</gene>
<protein>
    <submittedName>
        <fullName evidence="2 3">Uncharacterized protein</fullName>
    </submittedName>
</protein>
<dbReference type="Gene3D" id="3.30.1200.10">
    <property type="entry name" value="YggU-like"/>
    <property type="match status" value="1"/>
</dbReference>
<dbReference type="InterPro" id="IPR003746">
    <property type="entry name" value="DUF167"/>
</dbReference>
<dbReference type="STRING" id="905079.L1JNN6"/>
<dbReference type="GO" id="GO:0005737">
    <property type="term" value="C:cytoplasm"/>
    <property type="evidence" value="ECO:0007669"/>
    <property type="project" value="TreeGrafter"/>
</dbReference>
<dbReference type="Pfam" id="PF02594">
    <property type="entry name" value="DUF167"/>
    <property type="match status" value="1"/>
</dbReference>
<dbReference type="AlphaFoldDB" id="L1JNN6"/>
<dbReference type="KEGG" id="gtt:GUITHDRAFT_104656"/>
<dbReference type="InterPro" id="IPR036591">
    <property type="entry name" value="YggU-like_sf"/>
</dbReference>
<evidence type="ECO:0000256" key="1">
    <source>
        <dbReference type="ARBA" id="ARBA00010364"/>
    </source>
</evidence>
<sequence>MPQKRSHEDRDPSRFLSAIAGEKAARVSLFVKPGAKKTQVMNSEELKEGGARSIDVQIAAPPRDGEVGLVFSSGFSPAAQANEAVVEFVAELCGLKRKDVQIIAGHKSRDKVCRVEFGDDTLNEETLKRKILINMLEFC</sequence>
<keyword evidence="4" id="KW-1185">Reference proteome</keyword>
<accession>L1JNN6</accession>
<dbReference type="NCBIfam" id="TIGR00251">
    <property type="entry name" value="DUF167 family protein"/>
    <property type="match status" value="1"/>
</dbReference>
<evidence type="ECO:0000313" key="4">
    <source>
        <dbReference type="Proteomes" id="UP000011087"/>
    </source>
</evidence>
<comment type="similarity">
    <text evidence="1">Belongs to the UPF0235 family.</text>
</comment>
<proteinExistence type="inferred from homology"/>
<name>L1JNN6_GUITC</name>
<dbReference type="RefSeq" id="XP_005836673.1">
    <property type="nucleotide sequence ID" value="XM_005836616.1"/>
</dbReference>
<dbReference type="HOGENOM" id="CLU_1848891_0_0_1"/>
<dbReference type="PANTHER" id="PTHR13420">
    <property type="entry name" value="UPF0235 PROTEIN C15ORF40"/>
    <property type="match status" value="1"/>
</dbReference>
<dbReference type="GeneID" id="17306380"/>
<reference evidence="3" key="3">
    <citation type="submission" date="2016-03" db="UniProtKB">
        <authorList>
            <consortium name="EnsemblProtists"/>
        </authorList>
    </citation>
    <scope>IDENTIFICATION</scope>
</reference>
<organism evidence="2">
    <name type="scientific">Guillardia theta (strain CCMP2712)</name>
    <name type="common">Cryptophyte</name>
    <dbReference type="NCBI Taxonomy" id="905079"/>
    <lineage>
        <taxon>Eukaryota</taxon>
        <taxon>Cryptophyceae</taxon>
        <taxon>Pyrenomonadales</taxon>
        <taxon>Geminigeraceae</taxon>
        <taxon>Guillardia</taxon>
    </lineage>
</organism>